<evidence type="ECO:0000313" key="9">
    <source>
        <dbReference type="EMBL" id="MDQ0753942.1"/>
    </source>
</evidence>
<dbReference type="InterPro" id="IPR005158">
    <property type="entry name" value="BTAD"/>
</dbReference>
<dbReference type="GO" id="GO:0003677">
    <property type="term" value="F:DNA binding"/>
    <property type="evidence" value="ECO:0007669"/>
    <property type="project" value="UniProtKB-KW"/>
</dbReference>
<name>A0ABU0R5N7_9ACTN</name>
<dbReference type="InterPro" id="IPR027417">
    <property type="entry name" value="P-loop_NTPase"/>
</dbReference>
<comment type="caution">
    <text evidence="9">The sequence shown here is derived from an EMBL/GenBank/DDBJ whole genome shotgun (WGS) entry which is preliminary data.</text>
</comment>
<dbReference type="PROSITE" id="PS51755">
    <property type="entry name" value="OMPR_PHOB"/>
    <property type="match status" value="1"/>
</dbReference>
<evidence type="ECO:0000256" key="4">
    <source>
        <dbReference type="ARBA" id="ARBA00023125"/>
    </source>
</evidence>
<dbReference type="Proteomes" id="UP001232755">
    <property type="component" value="Unassembled WGS sequence"/>
</dbReference>
<sequence length="1002" mass="107649">MTGGLMAMGASEELHVALLGPVQAWRGGREAAIGPARRQAVLAALVLRGGRLVSYEQLIDGVWGDQPPPTGRRVLPSYVYALRQALDMPGAGQDRSVIRGGSGGYRFAAPVRLDTARLAELSVGTDGLLAAGDVSGALAAAEQGLRLFRGEPLAGLPGPYALGERQRMLIERQSLQQKRLECLLQLGRGSEVLADLASPEAAHPLDEPVLALRIRALYGTGRQGEALAVYEGLRRRLREELGAAPSAALRDLHAAVLRHDDTAVLGGSAAAGGSVFPDAVPASKAPTAAASRRPRASLPPVSAQARPRRAVNELPGNAGKLIGRVAEVATLTAPAPHDAVTVATVDGPAGVGKTSLLVHAAWTLRPQHPDGVLFLDLLTHRSPVGERPLMKRLLQRLLRTLGTADADVPQDRDDLIAAWRNATSGLRLLLVLDDVGSAAQVRPLLPAGPGSHVLVAGRRRLTGLDADRCVTLEPLPTADSIGLLRRLIGEARTDADLKAVTDLARLCGGLPLALRIAGARLQHRLSWSPAHLAARMAREERRLGELSAGDRSVEAAFHMSYEQLSEAQQRAFRLLGHAPTPEFDAWTPAVMLGVGVDEAEIMLEELYDASLVLQPDPGRYRLHDLVRVHARKLADARPEETAQARRRVLQLYVHAGRLTGDDGRASDGDPQRFDSARDAARWLDEAGADLADVPRYAAEHGEDVLTAQLGVALRDYFLHHDRYDEGRAALTTALQAAERSGDPALRVLVAASFGLLDYQQGRLAQGGDWFRQALKSARENGDETMAALPVTGLAIQDFLQGRYDTVTATMDEVLPVLKRADDEWGVSLALALRSMSRFMQGEVRTAFADARAALAAAERNGRPIPVSQRLISLADGHAGLGERAEARAVLLRAETLLREAGDTMLLALTLTRLGSVAEDLAEAQRRHRQALALHAGISQRSEPHRTRLEMEIRRRLGQSYAAAGARARARGEFRAALALERAAEHPDLQETLRASLAEVDRE</sequence>
<keyword evidence="4 6" id="KW-0238">DNA-binding</keyword>
<dbReference type="SUPFAM" id="SSF46894">
    <property type="entry name" value="C-terminal effector domain of the bipartite response regulators"/>
    <property type="match status" value="1"/>
</dbReference>
<evidence type="ECO:0000256" key="2">
    <source>
        <dbReference type="ARBA" id="ARBA00023012"/>
    </source>
</evidence>
<keyword evidence="3" id="KW-0805">Transcription regulation</keyword>
<reference evidence="9 10" key="1">
    <citation type="submission" date="2023-07" db="EMBL/GenBank/DDBJ databases">
        <title>Comparative genomics of wheat-associated soil bacteria to identify genetic determinants of phenazine resistance.</title>
        <authorList>
            <person name="Mouncey N."/>
        </authorList>
    </citation>
    <scope>NUCLEOTIDE SEQUENCE [LARGE SCALE GENOMIC DNA]</scope>
    <source>
        <strain evidence="9 10">B3I12</strain>
    </source>
</reference>
<feature type="compositionally biased region" description="Low complexity" evidence="7">
    <location>
        <begin position="285"/>
        <end position="303"/>
    </location>
</feature>
<feature type="region of interest" description="Disordered" evidence="7">
    <location>
        <begin position="285"/>
        <end position="309"/>
    </location>
</feature>
<dbReference type="PANTHER" id="PTHR35807:SF1">
    <property type="entry name" value="TRANSCRIPTIONAL REGULATOR REDD"/>
    <property type="match status" value="1"/>
</dbReference>
<dbReference type="SMART" id="SM00862">
    <property type="entry name" value="Trans_reg_C"/>
    <property type="match status" value="1"/>
</dbReference>
<dbReference type="SMART" id="SM01043">
    <property type="entry name" value="BTAD"/>
    <property type="match status" value="1"/>
</dbReference>
<comment type="similarity">
    <text evidence="1">Belongs to the AfsR/DnrI/RedD regulatory family.</text>
</comment>
<evidence type="ECO:0000256" key="6">
    <source>
        <dbReference type="PROSITE-ProRule" id="PRU01091"/>
    </source>
</evidence>
<dbReference type="Pfam" id="PF03704">
    <property type="entry name" value="BTAD"/>
    <property type="match status" value="1"/>
</dbReference>
<dbReference type="SUPFAM" id="SSF48452">
    <property type="entry name" value="TPR-like"/>
    <property type="match status" value="3"/>
</dbReference>
<proteinExistence type="inferred from homology"/>
<evidence type="ECO:0000313" key="10">
    <source>
        <dbReference type="Proteomes" id="UP001232755"/>
    </source>
</evidence>
<protein>
    <submittedName>
        <fullName evidence="9">DNA-binding SARP family transcriptional activator</fullName>
    </submittedName>
</protein>
<dbReference type="InterPro" id="IPR001867">
    <property type="entry name" value="OmpR/PhoB-type_DNA-bd"/>
</dbReference>
<evidence type="ECO:0000256" key="1">
    <source>
        <dbReference type="ARBA" id="ARBA00005820"/>
    </source>
</evidence>
<evidence type="ECO:0000256" key="3">
    <source>
        <dbReference type="ARBA" id="ARBA00023015"/>
    </source>
</evidence>
<dbReference type="InterPro" id="IPR016032">
    <property type="entry name" value="Sig_transdc_resp-reg_C-effctor"/>
</dbReference>
<dbReference type="Pfam" id="PF00486">
    <property type="entry name" value="Trans_reg_C"/>
    <property type="match status" value="1"/>
</dbReference>
<dbReference type="RefSeq" id="WP_307179709.1">
    <property type="nucleotide sequence ID" value="NZ_JAUSYP010000001.1"/>
</dbReference>
<organism evidence="9 10">
    <name type="scientific">Streptomyces africanus</name>
    <dbReference type="NCBI Taxonomy" id="231024"/>
    <lineage>
        <taxon>Bacteria</taxon>
        <taxon>Bacillati</taxon>
        <taxon>Actinomycetota</taxon>
        <taxon>Actinomycetes</taxon>
        <taxon>Kitasatosporales</taxon>
        <taxon>Streptomycetaceae</taxon>
        <taxon>Streptomyces</taxon>
    </lineage>
</organism>
<dbReference type="CDD" id="cd15831">
    <property type="entry name" value="BTAD"/>
    <property type="match status" value="1"/>
</dbReference>
<dbReference type="InterPro" id="IPR051677">
    <property type="entry name" value="AfsR-DnrI-RedD_regulator"/>
</dbReference>
<keyword evidence="5" id="KW-0804">Transcription</keyword>
<dbReference type="PANTHER" id="PTHR35807">
    <property type="entry name" value="TRANSCRIPTIONAL REGULATOR REDD-RELATED"/>
    <property type="match status" value="1"/>
</dbReference>
<feature type="domain" description="OmpR/PhoB-type" evidence="8">
    <location>
        <begin position="3"/>
        <end position="109"/>
    </location>
</feature>
<dbReference type="SUPFAM" id="SSF52540">
    <property type="entry name" value="P-loop containing nucleoside triphosphate hydrolases"/>
    <property type="match status" value="1"/>
</dbReference>
<dbReference type="InterPro" id="IPR036388">
    <property type="entry name" value="WH-like_DNA-bd_sf"/>
</dbReference>
<dbReference type="Gene3D" id="3.40.50.300">
    <property type="entry name" value="P-loop containing nucleotide triphosphate hydrolases"/>
    <property type="match status" value="1"/>
</dbReference>
<evidence type="ECO:0000259" key="8">
    <source>
        <dbReference type="PROSITE" id="PS51755"/>
    </source>
</evidence>
<accession>A0ABU0R5N7</accession>
<evidence type="ECO:0000256" key="7">
    <source>
        <dbReference type="SAM" id="MobiDB-lite"/>
    </source>
</evidence>
<feature type="DNA-binding region" description="OmpR/PhoB-type" evidence="6">
    <location>
        <begin position="3"/>
        <end position="109"/>
    </location>
</feature>
<evidence type="ECO:0000256" key="5">
    <source>
        <dbReference type="ARBA" id="ARBA00023163"/>
    </source>
</evidence>
<dbReference type="Gene3D" id="1.10.10.10">
    <property type="entry name" value="Winged helix-like DNA-binding domain superfamily/Winged helix DNA-binding domain"/>
    <property type="match status" value="1"/>
</dbReference>
<dbReference type="InterPro" id="IPR011990">
    <property type="entry name" value="TPR-like_helical_dom_sf"/>
</dbReference>
<dbReference type="Gene3D" id="1.25.40.10">
    <property type="entry name" value="Tetratricopeptide repeat domain"/>
    <property type="match status" value="3"/>
</dbReference>
<keyword evidence="10" id="KW-1185">Reference proteome</keyword>
<keyword evidence="2" id="KW-0902">Two-component regulatory system</keyword>
<dbReference type="PRINTS" id="PR00364">
    <property type="entry name" value="DISEASERSIST"/>
</dbReference>
<gene>
    <name evidence="9" type="ORF">QF034_008173</name>
</gene>
<dbReference type="EMBL" id="JAUSYP010000001">
    <property type="protein sequence ID" value="MDQ0753942.1"/>
    <property type="molecule type" value="Genomic_DNA"/>
</dbReference>